<comment type="subcellular location">
    <subcellularLocation>
        <location evidence="1">Membrane</location>
        <topology evidence="1">Multi-pass membrane protein</topology>
    </subcellularLocation>
</comment>
<keyword evidence="2 5" id="KW-0812">Transmembrane</keyword>
<evidence type="ECO:0000256" key="1">
    <source>
        <dbReference type="ARBA" id="ARBA00004141"/>
    </source>
</evidence>
<dbReference type="Pfam" id="PF13564">
    <property type="entry name" value="DoxX_2"/>
    <property type="match status" value="1"/>
</dbReference>
<dbReference type="EMBL" id="LAUZ02000027">
    <property type="protein sequence ID" value="KKF02821.1"/>
    <property type="molecule type" value="Genomic_DNA"/>
</dbReference>
<evidence type="ECO:0000256" key="3">
    <source>
        <dbReference type="ARBA" id="ARBA00022989"/>
    </source>
</evidence>
<sequence length="142" mass="14663">MAVPLTLVVGSLLARLFIDSWSAALAIGLAAMFCLTGVAHFVNPLRRDMIAIVPPGLPAPAALVTITGVLELAGALGLLYPPTRVIAAVCLFVLLLTMFPANVHAARMPHPPASMSNRLGRRTAEQLAYLAVAAVIACAGGV</sequence>
<reference evidence="6 7" key="1">
    <citation type="journal article" date="2015" name="Genome Announc.">
        <title>Draft Genome Sequence of Mycobacterium obuense Strain UC1, Isolated from Patient Sputum.</title>
        <authorList>
            <person name="Greninger A.L."/>
            <person name="Cunningham G."/>
            <person name="Hsu E.D."/>
            <person name="Yu J.M."/>
            <person name="Chiu C.Y."/>
            <person name="Miller S."/>
        </authorList>
    </citation>
    <scope>NUCLEOTIDE SEQUENCE [LARGE SCALE GENOMIC DNA]</scope>
    <source>
        <strain evidence="6 7">UC1</strain>
    </source>
</reference>
<organism evidence="6 7">
    <name type="scientific">Mycolicibacterium obuense</name>
    <dbReference type="NCBI Taxonomy" id="1807"/>
    <lineage>
        <taxon>Bacteria</taxon>
        <taxon>Bacillati</taxon>
        <taxon>Actinomycetota</taxon>
        <taxon>Actinomycetes</taxon>
        <taxon>Mycobacteriales</taxon>
        <taxon>Mycobacteriaceae</taxon>
        <taxon>Mycolicibacterium</taxon>
    </lineage>
</organism>
<dbReference type="PANTHER" id="PTHR36974:SF1">
    <property type="entry name" value="DOXX FAMILY MEMBRANE PROTEIN"/>
    <property type="match status" value="1"/>
</dbReference>
<keyword evidence="7" id="KW-1185">Reference proteome</keyword>
<keyword evidence="3 5" id="KW-1133">Transmembrane helix</keyword>
<gene>
    <name evidence="6" type="ORF">WN67_06200</name>
</gene>
<feature type="transmembrane region" description="Helical" evidence="5">
    <location>
        <begin position="57"/>
        <end position="79"/>
    </location>
</feature>
<name>A0A0M2K1P5_9MYCO</name>
<dbReference type="GO" id="GO:0016020">
    <property type="term" value="C:membrane"/>
    <property type="evidence" value="ECO:0007669"/>
    <property type="project" value="UniProtKB-SubCell"/>
</dbReference>
<dbReference type="RefSeq" id="WP_046362185.1">
    <property type="nucleotide sequence ID" value="NZ_CALTXN010000009.1"/>
</dbReference>
<feature type="transmembrane region" description="Helical" evidence="5">
    <location>
        <begin position="24"/>
        <end position="45"/>
    </location>
</feature>
<dbReference type="Proteomes" id="UP000034150">
    <property type="component" value="Unassembled WGS sequence"/>
</dbReference>
<dbReference type="InterPro" id="IPR032808">
    <property type="entry name" value="DoxX"/>
</dbReference>
<dbReference type="OrthoDB" id="129693at2"/>
<dbReference type="AlphaFoldDB" id="A0A0M2K1P5"/>
<evidence type="ECO:0000256" key="4">
    <source>
        <dbReference type="ARBA" id="ARBA00023136"/>
    </source>
</evidence>
<protein>
    <submittedName>
        <fullName evidence="6">Membrane protein</fullName>
    </submittedName>
</protein>
<dbReference type="PANTHER" id="PTHR36974">
    <property type="entry name" value="MEMBRANE PROTEIN-RELATED"/>
    <property type="match status" value="1"/>
</dbReference>
<dbReference type="PATRIC" id="fig|1807.13.peg.2747"/>
<evidence type="ECO:0000313" key="7">
    <source>
        <dbReference type="Proteomes" id="UP000034150"/>
    </source>
</evidence>
<proteinExistence type="predicted"/>
<evidence type="ECO:0000256" key="2">
    <source>
        <dbReference type="ARBA" id="ARBA00022692"/>
    </source>
</evidence>
<evidence type="ECO:0000256" key="5">
    <source>
        <dbReference type="SAM" id="Phobius"/>
    </source>
</evidence>
<comment type="caution">
    <text evidence="6">The sequence shown here is derived from an EMBL/GenBank/DDBJ whole genome shotgun (WGS) entry which is preliminary data.</text>
</comment>
<accession>A0A0M2K1P5</accession>
<keyword evidence="4 5" id="KW-0472">Membrane</keyword>
<feature type="transmembrane region" description="Helical" evidence="5">
    <location>
        <begin position="85"/>
        <end position="105"/>
    </location>
</feature>
<evidence type="ECO:0000313" key="6">
    <source>
        <dbReference type="EMBL" id="KKF02821.1"/>
    </source>
</evidence>